<evidence type="ECO:0000313" key="9">
    <source>
        <dbReference type="Proteomes" id="UP000079169"/>
    </source>
</evidence>
<dbReference type="AlphaFoldDB" id="A0A1S3DRX7"/>
<evidence type="ECO:0000256" key="2">
    <source>
        <dbReference type="ARBA" id="ARBA00022729"/>
    </source>
</evidence>
<dbReference type="OMA" id="RKDECAI"/>
<evidence type="ECO:0000259" key="7">
    <source>
        <dbReference type="PROSITE" id="PS50026"/>
    </source>
</evidence>
<feature type="non-terminal residue" evidence="10">
    <location>
        <position position="88"/>
    </location>
</feature>
<comment type="caution">
    <text evidence="6">Lacks conserved residue(s) required for the propagation of feature annotation.</text>
</comment>
<dbReference type="GO" id="GO:0005509">
    <property type="term" value="F:calcium ion binding"/>
    <property type="evidence" value="ECO:0007669"/>
    <property type="project" value="InterPro"/>
</dbReference>
<dbReference type="STRING" id="121845.A0A1S3DRX7"/>
<keyword evidence="9" id="KW-1185">Reference proteome</keyword>
<dbReference type="Pfam" id="PF07645">
    <property type="entry name" value="EGF_CA"/>
    <property type="match status" value="1"/>
</dbReference>
<evidence type="ECO:0000256" key="3">
    <source>
        <dbReference type="ARBA" id="ARBA00022737"/>
    </source>
</evidence>
<keyword evidence="5" id="KW-0325">Glycoprotein</keyword>
<dbReference type="Pfam" id="PF00683">
    <property type="entry name" value="TB"/>
    <property type="match status" value="1"/>
</dbReference>
<accession>A0A1S3DRX7</accession>
<dbReference type="InterPro" id="IPR036773">
    <property type="entry name" value="TB_dom_sf"/>
</dbReference>
<sequence>MVCCCSMGQSWGKPCQPCPPPGSRDYILLCGSKPGEFMNPMTNKTEEIDECNLMPNMCNHGTCMNTPGSFHCQCNRGFLYDSDTHQCI</sequence>
<organism evidence="9 10">
    <name type="scientific">Diaphorina citri</name>
    <name type="common">Asian citrus psyllid</name>
    <dbReference type="NCBI Taxonomy" id="121845"/>
    <lineage>
        <taxon>Eukaryota</taxon>
        <taxon>Metazoa</taxon>
        <taxon>Ecdysozoa</taxon>
        <taxon>Arthropoda</taxon>
        <taxon>Hexapoda</taxon>
        <taxon>Insecta</taxon>
        <taxon>Pterygota</taxon>
        <taxon>Neoptera</taxon>
        <taxon>Paraneoptera</taxon>
        <taxon>Hemiptera</taxon>
        <taxon>Sternorrhyncha</taxon>
        <taxon>Psylloidea</taxon>
        <taxon>Psyllidae</taxon>
        <taxon>Diaphorininae</taxon>
        <taxon>Diaphorina</taxon>
    </lineage>
</organism>
<protein>
    <submittedName>
        <fullName evidence="10">Latent-transforming growth factor beta-binding protein 4-like</fullName>
    </submittedName>
</protein>
<evidence type="ECO:0000256" key="1">
    <source>
        <dbReference type="ARBA" id="ARBA00022536"/>
    </source>
</evidence>
<dbReference type="InterPro" id="IPR018097">
    <property type="entry name" value="EGF_Ca-bd_CS"/>
</dbReference>
<dbReference type="Gene3D" id="2.10.25.10">
    <property type="entry name" value="Laminin"/>
    <property type="match status" value="1"/>
</dbReference>
<dbReference type="KEGG" id="dci:103523249"/>
<gene>
    <name evidence="10" type="primary">LOC103523249</name>
</gene>
<keyword evidence="2" id="KW-0732">Signal</keyword>
<dbReference type="Gene3D" id="3.90.290.10">
    <property type="entry name" value="TGF-beta binding (TB) domain"/>
    <property type="match status" value="1"/>
</dbReference>
<dbReference type="SMART" id="SM00179">
    <property type="entry name" value="EGF_CA"/>
    <property type="match status" value="1"/>
</dbReference>
<keyword evidence="3" id="KW-0677">Repeat</keyword>
<proteinExistence type="predicted"/>
<dbReference type="SMART" id="SM00181">
    <property type="entry name" value="EGF"/>
    <property type="match status" value="1"/>
</dbReference>
<dbReference type="InterPro" id="IPR001881">
    <property type="entry name" value="EGF-like_Ca-bd_dom"/>
</dbReference>
<dbReference type="PROSITE" id="PS51364">
    <property type="entry name" value="TB"/>
    <property type="match status" value="1"/>
</dbReference>
<evidence type="ECO:0000256" key="4">
    <source>
        <dbReference type="ARBA" id="ARBA00023157"/>
    </source>
</evidence>
<dbReference type="FunFam" id="2.10.25.10:FF:000003">
    <property type="entry name" value="fibrillin-1 isoform X1"/>
    <property type="match status" value="1"/>
</dbReference>
<evidence type="ECO:0000256" key="6">
    <source>
        <dbReference type="PROSITE-ProRule" id="PRU00076"/>
    </source>
</evidence>
<evidence type="ECO:0000313" key="10">
    <source>
        <dbReference type="RefSeq" id="XP_008486532.1"/>
    </source>
</evidence>
<reference evidence="10" key="1">
    <citation type="submission" date="2025-08" db="UniProtKB">
        <authorList>
            <consortium name="RefSeq"/>
        </authorList>
    </citation>
    <scope>IDENTIFICATION</scope>
</reference>
<dbReference type="InterPro" id="IPR000152">
    <property type="entry name" value="EGF-type_Asp/Asn_hydroxyl_site"/>
</dbReference>
<feature type="domain" description="TB" evidence="8">
    <location>
        <begin position="1"/>
        <end position="30"/>
    </location>
</feature>
<dbReference type="SUPFAM" id="SSF57196">
    <property type="entry name" value="EGF/Laminin"/>
    <property type="match status" value="1"/>
</dbReference>
<keyword evidence="1 6" id="KW-0245">EGF-like domain</keyword>
<dbReference type="InterPro" id="IPR017878">
    <property type="entry name" value="TB_dom"/>
</dbReference>
<dbReference type="SUPFAM" id="SSF57581">
    <property type="entry name" value="TB module/8-cys domain"/>
    <property type="match status" value="1"/>
</dbReference>
<name>A0A1S3DRX7_DIACI</name>
<dbReference type="Proteomes" id="UP000079169">
    <property type="component" value="Unplaced"/>
</dbReference>
<keyword evidence="4" id="KW-1015">Disulfide bond</keyword>
<dbReference type="PROSITE" id="PS00010">
    <property type="entry name" value="ASX_HYDROXYL"/>
    <property type="match status" value="1"/>
</dbReference>
<dbReference type="RefSeq" id="XP_008486532.1">
    <property type="nucleotide sequence ID" value="XM_008488310.2"/>
</dbReference>
<dbReference type="InterPro" id="IPR049883">
    <property type="entry name" value="NOTCH1_EGF-like"/>
</dbReference>
<dbReference type="InterPro" id="IPR000742">
    <property type="entry name" value="EGF"/>
</dbReference>
<dbReference type="PaxDb" id="121845-A0A1S3DRX7"/>
<evidence type="ECO:0000256" key="5">
    <source>
        <dbReference type="ARBA" id="ARBA00023180"/>
    </source>
</evidence>
<evidence type="ECO:0000259" key="8">
    <source>
        <dbReference type="PROSITE" id="PS51364"/>
    </source>
</evidence>
<feature type="domain" description="EGF-like" evidence="7">
    <location>
        <begin position="47"/>
        <end position="84"/>
    </location>
</feature>
<dbReference type="GeneID" id="103523249"/>
<dbReference type="PROSITE" id="PS50026">
    <property type="entry name" value="EGF_3"/>
    <property type="match status" value="1"/>
</dbReference>
<dbReference type="PROSITE" id="PS01187">
    <property type="entry name" value="EGF_CA"/>
    <property type="match status" value="1"/>
</dbReference>